<evidence type="ECO:0000256" key="9">
    <source>
        <dbReference type="ARBA" id="ARBA00023315"/>
    </source>
</evidence>
<dbReference type="PANTHER" id="PTHR20531:SF1">
    <property type="entry name" value="N-ALPHA-ACETYLTRANSFERASE 40"/>
    <property type="match status" value="1"/>
</dbReference>
<gene>
    <name evidence="13" type="ORF">G210_1162</name>
</gene>
<dbReference type="InterPro" id="IPR000182">
    <property type="entry name" value="GNAT_dom"/>
</dbReference>
<sequence length="197" mass="23180">MEAVAEDLNFNYVNKLFKLPDYKTHSEPAHNLEDDQLQNFIDVIDDNIGDLYVKNRGPDWKDDKEEEMTEPGLIFVWFTDDNDELVGYLSFKICIDDDDIFVVYLFEIHLTENFQGKKIGQQLIDQFHEFAKLLHNSSHNLYKNVTATALTVFSENERALNWYKKLNYELTGGSPVDRKLRNGKIVKPEYYLMRRSL</sequence>
<comment type="caution">
    <text evidence="13">The sequence shown here is derived from an EMBL/GenBank/DDBJ whole genome shotgun (WGS) entry which is preliminary data.</text>
</comment>
<dbReference type="OMA" id="RALNWYK"/>
<organism evidence="13 14">
    <name type="scientific">Candida maltosa (strain Xu316)</name>
    <name type="common">Yeast</name>
    <dbReference type="NCBI Taxonomy" id="1245528"/>
    <lineage>
        <taxon>Eukaryota</taxon>
        <taxon>Fungi</taxon>
        <taxon>Dikarya</taxon>
        <taxon>Ascomycota</taxon>
        <taxon>Saccharomycotina</taxon>
        <taxon>Pichiomycetes</taxon>
        <taxon>Debaryomycetaceae</taxon>
        <taxon>Candida/Lodderomyces clade</taxon>
        <taxon>Candida</taxon>
    </lineage>
</organism>
<comment type="subcellular location">
    <subcellularLocation>
        <location evidence="2">Cytoplasm</location>
    </subcellularLocation>
    <subcellularLocation>
        <location evidence="1">Nucleus</location>
    </subcellularLocation>
</comment>
<dbReference type="OrthoDB" id="424551at2759"/>
<feature type="domain" description="N-acetyltransferase" evidence="12">
    <location>
        <begin position="27"/>
        <end position="197"/>
    </location>
</feature>
<evidence type="ECO:0000256" key="6">
    <source>
        <dbReference type="ARBA" id="ARBA00022490"/>
    </source>
</evidence>
<dbReference type="GO" id="GO:0005634">
    <property type="term" value="C:nucleus"/>
    <property type="evidence" value="ECO:0007669"/>
    <property type="project" value="UniProtKB-SubCell"/>
</dbReference>
<dbReference type="GO" id="GO:0005737">
    <property type="term" value="C:cytoplasm"/>
    <property type="evidence" value="ECO:0007669"/>
    <property type="project" value="UniProtKB-SubCell"/>
</dbReference>
<dbReference type="HOGENOM" id="CLU_051699_2_2_1"/>
<comment type="catalytic activity">
    <reaction evidence="10">
        <text>N-terminal L-seryl-[histone H2A] + acetyl-CoA = N-terminal N(alpha)-acetyl-L-seryl-[histone H2A] + CoA + H(+)</text>
        <dbReference type="Rhea" id="RHEA:50600"/>
        <dbReference type="Rhea" id="RHEA-COMP:12742"/>
        <dbReference type="Rhea" id="RHEA-COMP:12744"/>
        <dbReference type="ChEBI" id="CHEBI:15378"/>
        <dbReference type="ChEBI" id="CHEBI:57287"/>
        <dbReference type="ChEBI" id="CHEBI:57288"/>
        <dbReference type="ChEBI" id="CHEBI:64738"/>
        <dbReference type="ChEBI" id="CHEBI:83690"/>
        <dbReference type="EC" id="2.3.1.257"/>
    </reaction>
</comment>
<dbReference type="PANTHER" id="PTHR20531">
    <property type="entry name" value="N-ALPHA-ACETYLTRANSFERASE 40"/>
    <property type="match status" value="1"/>
</dbReference>
<dbReference type="eggNOG" id="KOG2488">
    <property type="taxonomic scope" value="Eukaryota"/>
</dbReference>
<keyword evidence="8" id="KW-0539">Nucleus</keyword>
<evidence type="ECO:0000313" key="14">
    <source>
        <dbReference type="Proteomes" id="UP000011777"/>
    </source>
</evidence>
<keyword evidence="14" id="KW-1185">Reference proteome</keyword>
<dbReference type="SUPFAM" id="SSF55729">
    <property type="entry name" value="Acyl-CoA N-acyltransferases (Nat)"/>
    <property type="match status" value="1"/>
</dbReference>
<keyword evidence="9" id="KW-0012">Acyltransferase</keyword>
<dbReference type="GO" id="GO:0043998">
    <property type="term" value="F:histone H2A acetyltransferase activity"/>
    <property type="evidence" value="ECO:0007669"/>
    <property type="project" value="InterPro"/>
</dbReference>
<dbReference type="Gene3D" id="3.40.630.30">
    <property type="match status" value="1"/>
</dbReference>
<evidence type="ECO:0000256" key="10">
    <source>
        <dbReference type="ARBA" id="ARBA00047821"/>
    </source>
</evidence>
<evidence type="ECO:0000256" key="7">
    <source>
        <dbReference type="ARBA" id="ARBA00022679"/>
    </source>
</evidence>
<dbReference type="AlphaFoldDB" id="M3HLH9"/>
<evidence type="ECO:0000256" key="5">
    <source>
        <dbReference type="ARBA" id="ARBA00015043"/>
    </source>
</evidence>
<protein>
    <recommendedName>
        <fullName evidence="5">N-alpha-acetyltransferase 40</fullName>
        <ecNumber evidence="4">2.3.1.257</ecNumber>
    </recommendedName>
</protein>
<accession>M3HLH9</accession>
<dbReference type="InterPro" id="IPR016181">
    <property type="entry name" value="Acyl_CoA_acyltransferase"/>
</dbReference>
<comment type="catalytic activity">
    <reaction evidence="11">
        <text>N-terminal L-seryl-[histone H4] + acetyl-CoA = N-terminal N(alpha)-acetyl-L-seryl-[histone H4] + CoA + H(+)</text>
        <dbReference type="Rhea" id="RHEA:50596"/>
        <dbReference type="Rhea" id="RHEA-COMP:12740"/>
        <dbReference type="Rhea" id="RHEA-COMP:12743"/>
        <dbReference type="ChEBI" id="CHEBI:15378"/>
        <dbReference type="ChEBI" id="CHEBI:57287"/>
        <dbReference type="ChEBI" id="CHEBI:57288"/>
        <dbReference type="ChEBI" id="CHEBI:64738"/>
        <dbReference type="ChEBI" id="CHEBI:83690"/>
        <dbReference type="EC" id="2.3.1.257"/>
    </reaction>
</comment>
<evidence type="ECO:0000256" key="11">
    <source>
        <dbReference type="ARBA" id="ARBA00049524"/>
    </source>
</evidence>
<dbReference type="STRING" id="1245528.M3HLH9"/>
<dbReference type="PROSITE" id="PS51186">
    <property type="entry name" value="GNAT"/>
    <property type="match status" value="1"/>
</dbReference>
<evidence type="ECO:0000259" key="12">
    <source>
        <dbReference type="PROSITE" id="PS51186"/>
    </source>
</evidence>
<evidence type="ECO:0000256" key="1">
    <source>
        <dbReference type="ARBA" id="ARBA00004123"/>
    </source>
</evidence>
<evidence type="ECO:0000313" key="13">
    <source>
        <dbReference type="EMBL" id="EMG48277.1"/>
    </source>
</evidence>
<name>M3HLH9_CANMX</name>
<dbReference type="GO" id="GO:1990189">
    <property type="term" value="F:protein N-terminal-serine acetyltransferase activity"/>
    <property type="evidence" value="ECO:0007669"/>
    <property type="project" value="UniProtKB-EC"/>
</dbReference>
<keyword evidence="6" id="KW-0963">Cytoplasm</keyword>
<evidence type="ECO:0000256" key="8">
    <source>
        <dbReference type="ARBA" id="ARBA00023242"/>
    </source>
</evidence>
<dbReference type="Pfam" id="PF00583">
    <property type="entry name" value="Acetyltransf_1"/>
    <property type="match status" value="1"/>
</dbReference>
<reference evidence="13 14" key="1">
    <citation type="submission" date="2013-02" db="EMBL/GenBank/DDBJ databases">
        <title>Genome sequence of Candida maltosa Xu316, a potential industrial strain for xylitol and ethanol production.</title>
        <authorList>
            <person name="Yu J."/>
            <person name="Wang Q."/>
            <person name="Geng X."/>
            <person name="Bao W."/>
            <person name="He P."/>
            <person name="Cai J."/>
        </authorList>
    </citation>
    <scope>NUCLEOTIDE SEQUENCE [LARGE SCALE GENOMIC DNA]</scope>
    <source>
        <strain evidence="14">Xu316</strain>
    </source>
</reference>
<keyword evidence="7" id="KW-0808">Transferase</keyword>
<evidence type="ECO:0000256" key="4">
    <source>
        <dbReference type="ARBA" id="ARBA00012950"/>
    </source>
</evidence>
<evidence type="ECO:0000256" key="3">
    <source>
        <dbReference type="ARBA" id="ARBA00008870"/>
    </source>
</evidence>
<dbReference type="EMBL" id="AOGT01001168">
    <property type="protein sequence ID" value="EMG48277.1"/>
    <property type="molecule type" value="Genomic_DNA"/>
</dbReference>
<dbReference type="Proteomes" id="UP000011777">
    <property type="component" value="Unassembled WGS sequence"/>
</dbReference>
<proteinExistence type="inferred from homology"/>
<dbReference type="CDD" id="cd04301">
    <property type="entry name" value="NAT_SF"/>
    <property type="match status" value="1"/>
</dbReference>
<comment type="similarity">
    <text evidence="3">Belongs to the acetyltransferase family. NAA40 subfamily.</text>
</comment>
<dbReference type="InterPro" id="IPR039949">
    <property type="entry name" value="NAA40"/>
</dbReference>
<dbReference type="GO" id="GO:0010485">
    <property type="term" value="F:histone H4 acetyltransferase activity"/>
    <property type="evidence" value="ECO:0007669"/>
    <property type="project" value="InterPro"/>
</dbReference>
<dbReference type="EC" id="2.3.1.257" evidence="4"/>
<evidence type="ECO:0000256" key="2">
    <source>
        <dbReference type="ARBA" id="ARBA00004496"/>
    </source>
</evidence>